<gene>
    <name evidence="5" type="ordered locus">Cyan7822_1742</name>
</gene>
<dbReference type="EMBL" id="CP002198">
    <property type="protein sequence ID" value="ADN13729.1"/>
    <property type="molecule type" value="Genomic_DNA"/>
</dbReference>
<dbReference type="Gene3D" id="3.30.110.150">
    <property type="entry name" value="SepF-like protein"/>
    <property type="match status" value="1"/>
</dbReference>
<dbReference type="PANTHER" id="PTHR35798">
    <property type="entry name" value="CELL DIVISION PROTEIN SEPF"/>
    <property type="match status" value="1"/>
</dbReference>
<evidence type="ECO:0000256" key="2">
    <source>
        <dbReference type="ARBA" id="ARBA00023210"/>
    </source>
</evidence>
<dbReference type="eggNOG" id="COG1799">
    <property type="taxonomic scope" value="Bacteria"/>
</dbReference>
<evidence type="ECO:0008006" key="7">
    <source>
        <dbReference type="Google" id="ProtNLM"/>
    </source>
</evidence>
<name>E0U8I3_GLOV7</name>
<proteinExistence type="predicted"/>
<keyword evidence="1" id="KW-0132">Cell division</keyword>
<evidence type="ECO:0000256" key="3">
    <source>
        <dbReference type="ARBA" id="ARBA00023306"/>
    </source>
</evidence>
<dbReference type="Proteomes" id="UP000008206">
    <property type="component" value="Chromosome"/>
</dbReference>
<keyword evidence="3" id="KW-0131">Cell cycle</keyword>
<accession>E0U8I3</accession>
<dbReference type="InterPro" id="IPR007561">
    <property type="entry name" value="Cell_div_SepF/SepF-rel"/>
</dbReference>
<dbReference type="OrthoDB" id="427700at2"/>
<dbReference type="RefSeq" id="WP_013321836.1">
    <property type="nucleotide sequence ID" value="NC_014501.1"/>
</dbReference>
<dbReference type="PANTHER" id="PTHR35798:SF1">
    <property type="entry name" value="CELL DIVISION PROTEIN SEPF"/>
    <property type="match status" value="1"/>
</dbReference>
<dbReference type="GO" id="GO:0000917">
    <property type="term" value="P:division septum assembly"/>
    <property type="evidence" value="ECO:0007669"/>
    <property type="project" value="UniProtKB-KW"/>
</dbReference>
<comment type="function">
    <text evidence="4">Cell division protein that is part of the divisome complex and is recruited early to the Z-ring. Probably stimulates Z-ring formation, perhaps through the cross-linking of FtsZ protofilaments. Its function overlaps with FtsA.</text>
</comment>
<evidence type="ECO:0000256" key="1">
    <source>
        <dbReference type="ARBA" id="ARBA00022618"/>
    </source>
</evidence>
<dbReference type="AlphaFoldDB" id="E0U8I3"/>
<keyword evidence="2" id="KW-0717">Septation</keyword>
<sequence>MRATQSELSVFYLSHLEEVTEVIDILRERQTVIVNLEQLNLAKTQRVIDWISGCTQAIDGQIIWLGERSFMFAPCTVKVIADESKRSYISPRVKVS</sequence>
<evidence type="ECO:0000256" key="4">
    <source>
        <dbReference type="ARBA" id="ARBA00044936"/>
    </source>
</evidence>
<keyword evidence="6" id="KW-1185">Reference proteome</keyword>
<dbReference type="Pfam" id="PF04472">
    <property type="entry name" value="SepF"/>
    <property type="match status" value="1"/>
</dbReference>
<dbReference type="InterPro" id="IPR038594">
    <property type="entry name" value="SepF-like_sf"/>
</dbReference>
<dbReference type="STRING" id="497965.Cyan7822_1742"/>
<reference evidence="6" key="1">
    <citation type="journal article" date="2011" name="MBio">
        <title>Novel metabolic attributes of the genus Cyanothece, comprising a group of unicellular nitrogen-fixing Cyanobacteria.</title>
        <authorList>
            <person name="Bandyopadhyay A."/>
            <person name="Elvitigala T."/>
            <person name="Welsh E."/>
            <person name="Stockel J."/>
            <person name="Liberton M."/>
            <person name="Min H."/>
            <person name="Sherman L.A."/>
            <person name="Pakrasi H.B."/>
        </authorList>
    </citation>
    <scope>NUCLEOTIDE SEQUENCE [LARGE SCALE GENOMIC DNA]</scope>
    <source>
        <strain evidence="6">PCC 7822</strain>
    </source>
</reference>
<evidence type="ECO:0000313" key="6">
    <source>
        <dbReference type="Proteomes" id="UP000008206"/>
    </source>
</evidence>
<organism evidence="5 6">
    <name type="scientific">Gloeothece verrucosa (strain PCC 7822)</name>
    <name type="common">Cyanothece sp. (strain PCC 7822)</name>
    <dbReference type="NCBI Taxonomy" id="497965"/>
    <lineage>
        <taxon>Bacteria</taxon>
        <taxon>Bacillati</taxon>
        <taxon>Cyanobacteriota</taxon>
        <taxon>Cyanophyceae</taxon>
        <taxon>Oscillatoriophycideae</taxon>
        <taxon>Chroococcales</taxon>
        <taxon>Aphanothecaceae</taxon>
        <taxon>Gloeothece</taxon>
        <taxon>Gloeothece verrucosa</taxon>
    </lineage>
</organism>
<evidence type="ECO:0000313" key="5">
    <source>
        <dbReference type="EMBL" id="ADN13729.1"/>
    </source>
</evidence>
<dbReference type="HOGENOM" id="CLU_078499_5_1_3"/>
<dbReference type="InterPro" id="IPR023052">
    <property type="entry name" value="Cell_div_SepF"/>
</dbReference>
<protein>
    <recommendedName>
        <fullName evidence="7">Cell division protein SepF</fullName>
    </recommendedName>
</protein>
<dbReference type="KEGG" id="cyj:Cyan7822_1742"/>